<dbReference type="EMBL" id="QXMN01000049">
    <property type="protein sequence ID" value="RIX74681.1"/>
    <property type="molecule type" value="Genomic_DNA"/>
</dbReference>
<evidence type="ECO:0000313" key="2">
    <source>
        <dbReference type="EMBL" id="RIX74681.1"/>
    </source>
</evidence>
<dbReference type="RefSeq" id="WP_119557469.1">
    <property type="nucleotide sequence ID" value="NZ_QXMN01000049.1"/>
</dbReference>
<organism evidence="2 3">
    <name type="scientific">Acidovorax cavernicola</name>
    <dbReference type="NCBI Taxonomy" id="1675792"/>
    <lineage>
        <taxon>Bacteria</taxon>
        <taxon>Pseudomonadati</taxon>
        <taxon>Pseudomonadota</taxon>
        <taxon>Betaproteobacteria</taxon>
        <taxon>Burkholderiales</taxon>
        <taxon>Comamonadaceae</taxon>
        <taxon>Acidovorax</taxon>
    </lineage>
</organism>
<name>A0A9X8GSV7_9BURK</name>
<dbReference type="OrthoDB" id="8778489at2"/>
<evidence type="ECO:0000256" key="1">
    <source>
        <dbReference type="SAM" id="SignalP"/>
    </source>
</evidence>
<dbReference type="Proteomes" id="UP000265619">
    <property type="component" value="Unassembled WGS sequence"/>
</dbReference>
<comment type="caution">
    <text evidence="2">The sequence shown here is derived from an EMBL/GenBank/DDBJ whole genome shotgun (WGS) entry which is preliminary data.</text>
</comment>
<gene>
    <name evidence="2" type="ORF">D3H34_26855</name>
</gene>
<keyword evidence="1" id="KW-0732">Signal</keyword>
<evidence type="ECO:0000313" key="3">
    <source>
        <dbReference type="Proteomes" id="UP000265619"/>
    </source>
</evidence>
<proteinExistence type="predicted"/>
<reference evidence="2 3" key="1">
    <citation type="submission" date="2018-09" db="EMBL/GenBank/DDBJ databases">
        <title>Acidovorax cavernicola nov. sp. isolated from Gruta de las Maravillas (Aracena, Spain).</title>
        <authorList>
            <person name="Jurado V."/>
            <person name="Gutierrez-Patricio S."/>
            <person name="Gonzalez-Pimentel J.L."/>
            <person name="Miller A.Z."/>
            <person name="Laiz L."/>
            <person name="Saiz-Jimenez C."/>
        </authorList>
    </citation>
    <scope>NUCLEOTIDE SEQUENCE [LARGE SCALE GENOMIC DNA]</scope>
    <source>
        <strain evidence="2 3">1011MAR4D40.2</strain>
    </source>
</reference>
<protein>
    <submittedName>
        <fullName evidence="2">Uncharacterized protein</fullName>
    </submittedName>
</protein>
<feature type="chain" id="PRO_5040772059" evidence="1">
    <location>
        <begin position="23"/>
        <end position="194"/>
    </location>
</feature>
<sequence length="194" mass="21782">MSSWRAAAFVLTVPLLVSAGHAASRFEPPPTLELAKVDYQLATPQPQKLEDGRLSWVYKIDEGNENGAWTTALTLFLRPGPASDANAELKAVSARFKGERGRKQHFAGRAAQGHAYWYHLVDIRRNEQFAQAFAHKSFHEPACGGVLTYQFSVLYPMKWTPKEQQVAGLLDAVTMENERALAALERDRWQPDCR</sequence>
<dbReference type="AlphaFoldDB" id="A0A9X8GSV7"/>
<accession>A0A9X8GSV7</accession>
<feature type="signal peptide" evidence="1">
    <location>
        <begin position="1"/>
        <end position="22"/>
    </location>
</feature>
<keyword evidence="3" id="KW-1185">Reference proteome</keyword>